<dbReference type="AlphaFoldDB" id="A0A9D4UAY4"/>
<accession>A0A9D4UAY4</accession>
<evidence type="ECO:0000313" key="2">
    <source>
        <dbReference type="Proteomes" id="UP000886520"/>
    </source>
</evidence>
<keyword evidence="2" id="KW-1185">Reference proteome</keyword>
<name>A0A9D4UAY4_ADICA</name>
<reference evidence="1" key="1">
    <citation type="submission" date="2021-01" db="EMBL/GenBank/DDBJ databases">
        <title>Adiantum capillus-veneris genome.</title>
        <authorList>
            <person name="Fang Y."/>
            <person name="Liao Q."/>
        </authorList>
    </citation>
    <scope>NUCLEOTIDE SEQUENCE</scope>
    <source>
        <strain evidence="1">H3</strain>
        <tissue evidence="1">Leaf</tissue>
    </source>
</reference>
<dbReference type="Proteomes" id="UP000886520">
    <property type="component" value="Chromosome 19"/>
</dbReference>
<sequence length="134" mass="15641">MEHHDRFEFMSKDKDGKAMFPLWFIECENSYGKGGHDTSSNFPHSNINTMAHRRNLAVGKRRKQKHDNQMVELSKVDTKSKNKEKVDEALLEVSTFERDNAPIFSVVPDTLGEYENLSKKFMECSLDKKWIPLF</sequence>
<organism evidence="1 2">
    <name type="scientific">Adiantum capillus-veneris</name>
    <name type="common">Maidenhair fern</name>
    <dbReference type="NCBI Taxonomy" id="13818"/>
    <lineage>
        <taxon>Eukaryota</taxon>
        <taxon>Viridiplantae</taxon>
        <taxon>Streptophyta</taxon>
        <taxon>Embryophyta</taxon>
        <taxon>Tracheophyta</taxon>
        <taxon>Polypodiopsida</taxon>
        <taxon>Polypodiidae</taxon>
        <taxon>Polypodiales</taxon>
        <taxon>Pteridineae</taxon>
        <taxon>Pteridaceae</taxon>
        <taxon>Vittarioideae</taxon>
        <taxon>Adiantum</taxon>
    </lineage>
</organism>
<evidence type="ECO:0000313" key="1">
    <source>
        <dbReference type="EMBL" id="KAI5064693.1"/>
    </source>
</evidence>
<dbReference type="OrthoDB" id="1969589at2759"/>
<protein>
    <submittedName>
        <fullName evidence="1">Uncharacterized protein</fullName>
    </submittedName>
</protein>
<gene>
    <name evidence="1" type="ORF">GOP47_0019388</name>
</gene>
<proteinExistence type="predicted"/>
<comment type="caution">
    <text evidence="1">The sequence shown here is derived from an EMBL/GenBank/DDBJ whole genome shotgun (WGS) entry which is preliminary data.</text>
</comment>
<dbReference type="EMBL" id="JABFUD020000019">
    <property type="protein sequence ID" value="KAI5064693.1"/>
    <property type="molecule type" value="Genomic_DNA"/>
</dbReference>